<dbReference type="EMBL" id="CAUJNA010001513">
    <property type="protein sequence ID" value="CAJ1387398.1"/>
    <property type="molecule type" value="Genomic_DNA"/>
</dbReference>
<evidence type="ECO:0000313" key="2">
    <source>
        <dbReference type="EMBL" id="CAJ1387398.1"/>
    </source>
</evidence>
<accession>A0AA36MV92</accession>
<evidence type="ECO:0000256" key="1">
    <source>
        <dbReference type="SAM" id="MobiDB-lite"/>
    </source>
</evidence>
<dbReference type="AlphaFoldDB" id="A0AA36MV92"/>
<proteinExistence type="predicted"/>
<protein>
    <submittedName>
        <fullName evidence="2">Uncharacterized protein</fullName>
    </submittedName>
</protein>
<sequence length="211" mass="24540">MEIFTYKNAKDFQKKFRVKNITTRTDYLQQVKRAVLEVRKVVTKPKSALQKKPSMKRPASCTSTMKKPSSLFKRPASGQKFSPKKQKKTPQAMSLYSKYKYATLSAVNALKEENGWSDAELWHEVVNRAAGEITNVNGFTTNHIENRWSLLKHWARKKSGGRLPSHSDRSKWRQLLAEFRWRKFHADSTNRNVYIVPVHKTVAAMRRLFPS</sequence>
<comment type="caution">
    <text evidence="2">The sequence shown here is derived from an EMBL/GenBank/DDBJ whole genome shotgun (WGS) entry which is preliminary data.</text>
</comment>
<keyword evidence="3" id="KW-1185">Reference proteome</keyword>
<feature type="region of interest" description="Disordered" evidence="1">
    <location>
        <begin position="47"/>
        <end position="89"/>
    </location>
</feature>
<name>A0AA36MV92_9DINO</name>
<dbReference type="Proteomes" id="UP001178507">
    <property type="component" value="Unassembled WGS sequence"/>
</dbReference>
<organism evidence="2 3">
    <name type="scientific">Effrenium voratum</name>
    <dbReference type="NCBI Taxonomy" id="2562239"/>
    <lineage>
        <taxon>Eukaryota</taxon>
        <taxon>Sar</taxon>
        <taxon>Alveolata</taxon>
        <taxon>Dinophyceae</taxon>
        <taxon>Suessiales</taxon>
        <taxon>Symbiodiniaceae</taxon>
        <taxon>Effrenium</taxon>
    </lineage>
</organism>
<reference evidence="2" key="1">
    <citation type="submission" date="2023-08" db="EMBL/GenBank/DDBJ databases">
        <authorList>
            <person name="Chen Y."/>
            <person name="Shah S."/>
            <person name="Dougan E. K."/>
            <person name="Thang M."/>
            <person name="Chan C."/>
        </authorList>
    </citation>
    <scope>NUCLEOTIDE SEQUENCE</scope>
</reference>
<evidence type="ECO:0000313" key="3">
    <source>
        <dbReference type="Proteomes" id="UP001178507"/>
    </source>
</evidence>
<gene>
    <name evidence="2" type="ORF">EVOR1521_LOCUS13487</name>
</gene>